<dbReference type="PANTHER" id="PTHR16193">
    <property type="entry name" value="TETRATRICOPEPTIDE REPEAT PROTEIN 27"/>
    <property type="match status" value="1"/>
</dbReference>
<evidence type="ECO:0000313" key="6">
    <source>
        <dbReference type="EMBL" id="OOF35718.1"/>
    </source>
</evidence>
<dbReference type="EMBL" id="MLHH01000026">
    <property type="protein sequence ID" value="OOF35718.1"/>
    <property type="molecule type" value="Genomic_DNA"/>
</dbReference>
<evidence type="ECO:0000256" key="3">
    <source>
        <dbReference type="PROSITE-ProRule" id="PRU00339"/>
    </source>
</evidence>
<feature type="chain" id="PRO_5012053230" evidence="5">
    <location>
        <begin position="20"/>
        <end position="181"/>
    </location>
</feature>
<evidence type="ECO:0000256" key="2">
    <source>
        <dbReference type="ARBA" id="ARBA00022803"/>
    </source>
</evidence>
<dbReference type="InterPro" id="IPR044244">
    <property type="entry name" value="TTC27/Emw1"/>
</dbReference>
<proteinExistence type="predicted"/>
<dbReference type="Pfam" id="PF14559">
    <property type="entry name" value="TPR_19"/>
    <property type="match status" value="1"/>
</dbReference>
<dbReference type="InterPro" id="IPR019734">
    <property type="entry name" value="TPR_rpt"/>
</dbReference>
<dbReference type="InterPro" id="IPR013360">
    <property type="entry name" value="Pilus_4_PilW"/>
</dbReference>
<evidence type="ECO:0000313" key="7">
    <source>
        <dbReference type="Proteomes" id="UP000189437"/>
    </source>
</evidence>
<dbReference type="AlphaFoldDB" id="A0A1V3I6T5"/>
<dbReference type="NCBIfam" id="TIGR02521">
    <property type="entry name" value="type_IV_pilW"/>
    <property type="match status" value="1"/>
</dbReference>
<name>A0A1V3I6T5_9PAST</name>
<dbReference type="RefSeq" id="WP_077428078.1">
    <property type="nucleotide sequence ID" value="NZ_MLHH01000026.1"/>
</dbReference>
<dbReference type="PROSITE" id="PS51257">
    <property type="entry name" value="PROKAR_LIPOPROTEIN"/>
    <property type="match status" value="1"/>
</dbReference>
<keyword evidence="7" id="KW-1185">Reference proteome</keyword>
<dbReference type="SMART" id="SM00028">
    <property type="entry name" value="TPR"/>
    <property type="match status" value="3"/>
</dbReference>
<dbReference type="Gene3D" id="1.25.40.10">
    <property type="entry name" value="Tetratricopeptide repeat domain"/>
    <property type="match status" value="1"/>
</dbReference>
<keyword evidence="5" id="KW-0732">Signal</keyword>
<feature type="signal peptide" evidence="5">
    <location>
        <begin position="1"/>
        <end position="19"/>
    </location>
</feature>
<feature type="repeat" description="TPR" evidence="3">
    <location>
        <begin position="36"/>
        <end position="69"/>
    </location>
</feature>
<feature type="coiled-coil region" evidence="4">
    <location>
        <begin position="149"/>
        <end position="179"/>
    </location>
</feature>
<gene>
    <name evidence="6" type="ORF">BKK48_09150</name>
</gene>
<evidence type="ECO:0000256" key="1">
    <source>
        <dbReference type="ARBA" id="ARBA00022737"/>
    </source>
</evidence>
<keyword evidence="4" id="KW-0175">Coiled coil</keyword>
<dbReference type="InterPro" id="IPR011990">
    <property type="entry name" value="TPR-like_helical_dom_sf"/>
</dbReference>
<dbReference type="PROSITE" id="PS50005">
    <property type="entry name" value="TPR"/>
    <property type="match status" value="1"/>
</dbReference>
<reference evidence="6 7" key="1">
    <citation type="submission" date="2016-10" db="EMBL/GenBank/DDBJ databases">
        <title>Rodentibacter gen. nov. and new species.</title>
        <authorList>
            <person name="Christensen H."/>
        </authorList>
    </citation>
    <scope>NUCLEOTIDE SEQUENCE [LARGE SCALE GENOMIC DNA]</scope>
    <source>
        <strain evidence="6 7">Ac69</strain>
    </source>
</reference>
<evidence type="ECO:0000256" key="4">
    <source>
        <dbReference type="SAM" id="Coils"/>
    </source>
</evidence>
<organism evidence="6 7">
    <name type="scientific">Rodentibacter heidelbergensis</name>
    <dbReference type="NCBI Taxonomy" id="1908258"/>
    <lineage>
        <taxon>Bacteria</taxon>
        <taxon>Pseudomonadati</taxon>
        <taxon>Pseudomonadota</taxon>
        <taxon>Gammaproteobacteria</taxon>
        <taxon>Pasteurellales</taxon>
        <taxon>Pasteurellaceae</taxon>
        <taxon>Rodentibacter</taxon>
    </lineage>
</organism>
<dbReference type="OrthoDB" id="9814042at2"/>
<dbReference type="Proteomes" id="UP000189437">
    <property type="component" value="Unassembled WGS sequence"/>
</dbReference>
<keyword evidence="1" id="KW-0677">Repeat</keyword>
<dbReference type="SUPFAM" id="SSF48452">
    <property type="entry name" value="TPR-like"/>
    <property type="match status" value="1"/>
</dbReference>
<dbReference type="STRING" id="1908258.BKK48_09150"/>
<comment type="caution">
    <text evidence="6">The sequence shown here is derived from an EMBL/GenBank/DDBJ whole genome shotgun (WGS) entry which is preliminary data.</text>
</comment>
<accession>A0A1V3I6T5</accession>
<keyword evidence="2 3" id="KW-0802">TPR repeat</keyword>
<protein>
    <submittedName>
        <fullName evidence="6">Type IV pilus biogenesis/stability protein PilW</fullName>
    </submittedName>
</protein>
<dbReference type="PANTHER" id="PTHR16193:SF0">
    <property type="entry name" value="TETRATRICOPEPTIDE REPEAT PROTEIN 27"/>
    <property type="match status" value="1"/>
</dbReference>
<sequence length="181" mass="20734">MKFLSIPILSAVIFPLVFSACVSHPPSSNFDQQQAAKARVELALGYLQQNNFPLAKQNLDKALTHDPHYYLVYSAMAHFYQLQGEVEAARKAYLQGIKLDDKQGDTHNNLGTFLCAQGEFQQAYEEFERALHSPHYYRQADTYENMALCAKASNQMSIYQQALDKLRQLDRERAEKLNQIK</sequence>
<evidence type="ECO:0000256" key="5">
    <source>
        <dbReference type="SAM" id="SignalP"/>
    </source>
</evidence>